<feature type="compositionally biased region" description="Polar residues" evidence="1">
    <location>
        <begin position="44"/>
        <end position="56"/>
    </location>
</feature>
<reference evidence="2" key="2">
    <citation type="submission" date="2018-04" db="EMBL/GenBank/DDBJ databases">
        <title>OnivRS2 (Oryza nivara Reference Sequence Version 2).</title>
        <authorList>
            <person name="Zhang J."/>
            <person name="Kudrna D."/>
            <person name="Lee S."/>
            <person name="Talag J."/>
            <person name="Rajasekar S."/>
            <person name="Welchert J."/>
            <person name="Hsing Y.-I."/>
            <person name="Wing R.A."/>
        </authorList>
    </citation>
    <scope>NUCLEOTIDE SEQUENCE [LARGE SCALE GENOMIC DNA]</scope>
</reference>
<dbReference type="AlphaFoldDB" id="A0A0E0FSS8"/>
<dbReference type="HOGENOM" id="CLU_2337113_0_0_1"/>
<dbReference type="GO" id="GO:0005759">
    <property type="term" value="C:mitochondrial matrix"/>
    <property type="evidence" value="ECO:0007669"/>
    <property type="project" value="TreeGrafter"/>
</dbReference>
<dbReference type="STRING" id="4536.A0A0E0FSS8"/>
<dbReference type="eggNOG" id="KOG2929">
    <property type="taxonomic scope" value="Eukaryota"/>
</dbReference>
<organism evidence="2">
    <name type="scientific">Oryza nivara</name>
    <name type="common">Indian wild rice</name>
    <name type="synonym">Oryza sativa f. spontanea</name>
    <dbReference type="NCBI Taxonomy" id="4536"/>
    <lineage>
        <taxon>Eukaryota</taxon>
        <taxon>Viridiplantae</taxon>
        <taxon>Streptophyta</taxon>
        <taxon>Embryophyta</taxon>
        <taxon>Tracheophyta</taxon>
        <taxon>Spermatophyta</taxon>
        <taxon>Magnoliopsida</taxon>
        <taxon>Liliopsida</taxon>
        <taxon>Poales</taxon>
        <taxon>Poaceae</taxon>
        <taxon>BOP clade</taxon>
        <taxon>Oryzoideae</taxon>
        <taxon>Oryzeae</taxon>
        <taxon>Oryzinae</taxon>
        <taxon>Oryza</taxon>
    </lineage>
</organism>
<evidence type="ECO:0000313" key="2">
    <source>
        <dbReference type="EnsemblPlants" id="ONIVA01G34360.1"/>
    </source>
</evidence>
<evidence type="ECO:0000313" key="3">
    <source>
        <dbReference type="Proteomes" id="UP000006591"/>
    </source>
</evidence>
<dbReference type="SUPFAM" id="SSF103025">
    <property type="entry name" value="Folate-binding domain"/>
    <property type="match status" value="1"/>
</dbReference>
<sequence length="107" mass="11379">MQQSSPTEAVGGDLGVLACRLASRVVVRFAGPEAGRFLRSLLTNDLPSSSSSQQRYAPTPNAPARAPPPAYAAMLTPQGRFLYDLFLYHPAPPSQLLDRGEAQGQPG</sequence>
<dbReference type="PANTHER" id="PTHR22602:SF0">
    <property type="entry name" value="TRANSFERASE CAF17, MITOCHONDRIAL-RELATED"/>
    <property type="match status" value="1"/>
</dbReference>
<dbReference type="GO" id="GO:0016226">
    <property type="term" value="P:iron-sulfur cluster assembly"/>
    <property type="evidence" value="ECO:0007669"/>
    <property type="project" value="TreeGrafter"/>
</dbReference>
<evidence type="ECO:0000256" key="1">
    <source>
        <dbReference type="SAM" id="MobiDB-lite"/>
    </source>
</evidence>
<keyword evidence="3" id="KW-1185">Reference proteome</keyword>
<dbReference type="InterPro" id="IPR045179">
    <property type="entry name" value="YgfZ/GcvT"/>
</dbReference>
<dbReference type="Proteomes" id="UP000006591">
    <property type="component" value="Chromosome 1"/>
</dbReference>
<dbReference type="PANTHER" id="PTHR22602">
    <property type="entry name" value="TRANSFERASE CAF17, MITOCHONDRIAL-RELATED"/>
    <property type="match status" value="1"/>
</dbReference>
<accession>A0A0E0FSS8</accession>
<reference evidence="2" key="1">
    <citation type="submission" date="2015-04" db="UniProtKB">
        <authorList>
            <consortium name="EnsemblPlants"/>
        </authorList>
    </citation>
    <scope>IDENTIFICATION</scope>
    <source>
        <strain evidence="2">SL10</strain>
    </source>
</reference>
<dbReference type="Gene3D" id="3.30.1360.120">
    <property type="entry name" value="Probable tRNA modification gtpase trme, domain 1"/>
    <property type="match status" value="1"/>
</dbReference>
<dbReference type="EnsemblPlants" id="ONIVA01G34360.1">
    <property type="protein sequence ID" value="ONIVA01G34360.1"/>
    <property type="gene ID" value="ONIVA01G34360"/>
</dbReference>
<feature type="region of interest" description="Disordered" evidence="1">
    <location>
        <begin position="44"/>
        <end position="68"/>
    </location>
</feature>
<dbReference type="Gramene" id="ONIVA01G34360.1">
    <property type="protein sequence ID" value="ONIVA01G34360.1"/>
    <property type="gene ID" value="ONIVA01G34360"/>
</dbReference>
<proteinExistence type="predicted"/>
<dbReference type="InterPro" id="IPR027266">
    <property type="entry name" value="TrmE/GcvT-like"/>
</dbReference>
<name>A0A0E0FSS8_ORYNI</name>
<protein>
    <submittedName>
        <fullName evidence="2">Uncharacterized protein</fullName>
    </submittedName>
</protein>